<evidence type="ECO:0000256" key="2">
    <source>
        <dbReference type="ARBA" id="ARBA00023125"/>
    </source>
</evidence>
<dbReference type="Pfam" id="PF13545">
    <property type="entry name" value="HTH_Crp_2"/>
    <property type="match status" value="1"/>
</dbReference>
<name>A0A857DI78_9FIRM</name>
<dbReference type="SUPFAM" id="SSF51206">
    <property type="entry name" value="cAMP-binding domain-like"/>
    <property type="match status" value="1"/>
</dbReference>
<dbReference type="Gene3D" id="2.60.120.10">
    <property type="entry name" value="Jelly Rolls"/>
    <property type="match status" value="1"/>
</dbReference>
<keyword evidence="2" id="KW-0238">DNA-binding</keyword>
<dbReference type="SUPFAM" id="SSF46785">
    <property type="entry name" value="Winged helix' DNA-binding domain"/>
    <property type="match status" value="1"/>
</dbReference>
<dbReference type="Proteomes" id="UP000430508">
    <property type="component" value="Chromosome"/>
</dbReference>
<keyword evidence="1" id="KW-0805">Transcription regulation</keyword>
<keyword evidence="3" id="KW-0804">Transcription</keyword>
<reference evidence="6 7" key="1">
    <citation type="submission" date="2019-12" db="EMBL/GenBank/DDBJ databases">
        <title>Sequence classification of anaerobic respiratory reductive dehalogenases: First we see many, then we see few.</title>
        <authorList>
            <person name="Molenda O."/>
            <person name="Puentes Jacome L.A."/>
            <person name="Cao X."/>
            <person name="Nesbo C.L."/>
            <person name="Tang S."/>
            <person name="Morson N."/>
            <person name="Patron J."/>
            <person name="Lomheim L."/>
            <person name="Wishart D.S."/>
            <person name="Edwards E.A."/>
        </authorList>
    </citation>
    <scope>NUCLEOTIDE SEQUENCE [LARGE SCALE GENOMIC DNA]</scope>
    <source>
        <strain evidence="6 7">12DCA</strain>
    </source>
</reference>
<accession>A0A857DI78</accession>
<feature type="domain" description="Cyclic nucleotide-binding" evidence="4">
    <location>
        <begin position="48"/>
        <end position="100"/>
    </location>
</feature>
<dbReference type="CDD" id="cd00038">
    <property type="entry name" value="CAP_ED"/>
    <property type="match status" value="1"/>
</dbReference>
<dbReference type="PROSITE" id="PS50042">
    <property type="entry name" value="CNMP_BINDING_3"/>
    <property type="match status" value="1"/>
</dbReference>
<gene>
    <name evidence="6" type="ORF">GQ588_04325</name>
</gene>
<dbReference type="AlphaFoldDB" id="A0A857DI78"/>
<evidence type="ECO:0000256" key="1">
    <source>
        <dbReference type="ARBA" id="ARBA00023015"/>
    </source>
</evidence>
<dbReference type="PROSITE" id="PS51063">
    <property type="entry name" value="HTH_CRP_2"/>
    <property type="match status" value="1"/>
</dbReference>
<evidence type="ECO:0000259" key="4">
    <source>
        <dbReference type="PROSITE" id="PS50042"/>
    </source>
</evidence>
<dbReference type="InterPro" id="IPR012318">
    <property type="entry name" value="HTH_CRP"/>
</dbReference>
<evidence type="ECO:0000259" key="5">
    <source>
        <dbReference type="PROSITE" id="PS51063"/>
    </source>
</evidence>
<dbReference type="GO" id="GO:0006355">
    <property type="term" value="P:regulation of DNA-templated transcription"/>
    <property type="evidence" value="ECO:0007669"/>
    <property type="project" value="InterPro"/>
</dbReference>
<dbReference type="RefSeq" id="WP_083221887.1">
    <property type="nucleotide sequence ID" value="NZ_CP046996.1"/>
</dbReference>
<dbReference type="Pfam" id="PF00027">
    <property type="entry name" value="cNMP_binding"/>
    <property type="match status" value="1"/>
</dbReference>
<dbReference type="InterPro" id="IPR000595">
    <property type="entry name" value="cNMP-bd_dom"/>
</dbReference>
<sequence length="259" mass="30061">MNSSTPCKKMQRQNSGSSIEQIKFEMIIPDSLYPVERLYKYIELGTIKTFKKGSAVLIPGEEPKALIYILSGRIKVNLVVDDGRERFIYTAGKYNMMGRLFEAYNQYYIVALEKTEICYFTKQQLEQIFQKDQEVFFDIIKNYHAKISYYMRQMAEMDLYNPTIRVVRLLYKLCMTKGVAIGDSFEIQIDLSLKRISEITGAHYVTVSKVLGGLKKKNIIEKNKNTIIIHDLKGLKRLTQETHIFSNQGRSLDNDLFSL</sequence>
<dbReference type="GO" id="GO:0003677">
    <property type="term" value="F:DNA binding"/>
    <property type="evidence" value="ECO:0007669"/>
    <property type="project" value="UniProtKB-KW"/>
</dbReference>
<proteinExistence type="predicted"/>
<dbReference type="Gene3D" id="1.10.10.10">
    <property type="entry name" value="Winged helix-like DNA-binding domain superfamily/Winged helix DNA-binding domain"/>
    <property type="match status" value="1"/>
</dbReference>
<dbReference type="InterPro" id="IPR018490">
    <property type="entry name" value="cNMP-bd_dom_sf"/>
</dbReference>
<dbReference type="InterPro" id="IPR036390">
    <property type="entry name" value="WH_DNA-bd_sf"/>
</dbReference>
<dbReference type="InterPro" id="IPR036388">
    <property type="entry name" value="WH-like_DNA-bd_sf"/>
</dbReference>
<organism evidence="6 7">
    <name type="scientific">Dehalobacter restrictus</name>
    <dbReference type="NCBI Taxonomy" id="55583"/>
    <lineage>
        <taxon>Bacteria</taxon>
        <taxon>Bacillati</taxon>
        <taxon>Bacillota</taxon>
        <taxon>Clostridia</taxon>
        <taxon>Eubacteriales</taxon>
        <taxon>Desulfitobacteriaceae</taxon>
        <taxon>Dehalobacter</taxon>
    </lineage>
</organism>
<dbReference type="InterPro" id="IPR014710">
    <property type="entry name" value="RmlC-like_jellyroll"/>
</dbReference>
<evidence type="ECO:0000256" key="3">
    <source>
        <dbReference type="ARBA" id="ARBA00023163"/>
    </source>
</evidence>
<dbReference type="EMBL" id="CP046996">
    <property type="protein sequence ID" value="QGZ99925.1"/>
    <property type="molecule type" value="Genomic_DNA"/>
</dbReference>
<feature type="domain" description="HTH crp-type" evidence="5">
    <location>
        <begin position="160"/>
        <end position="233"/>
    </location>
</feature>
<dbReference type="SMART" id="SM00419">
    <property type="entry name" value="HTH_CRP"/>
    <property type="match status" value="1"/>
</dbReference>
<evidence type="ECO:0000313" key="7">
    <source>
        <dbReference type="Proteomes" id="UP000430508"/>
    </source>
</evidence>
<evidence type="ECO:0000313" key="6">
    <source>
        <dbReference type="EMBL" id="QGZ99925.1"/>
    </source>
</evidence>
<protein>
    <submittedName>
        <fullName evidence="6">Helix-turn-helix domain-containing protein</fullName>
    </submittedName>
</protein>